<name>A0ABR8UGX6_9GAMM</name>
<dbReference type="EMBL" id="JACSQJ010000001">
    <property type="protein sequence ID" value="MBD7986864.1"/>
    <property type="molecule type" value="Genomic_DNA"/>
</dbReference>
<protein>
    <recommendedName>
        <fullName evidence="4">DUF5666 domain-containing protein</fullName>
    </recommendedName>
</protein>
<organism evidence="2 3">
    <name type="scientific">Luteimonas colneyensis</name>
    <dbReference type="NCBI Taxonomy" id="2762230"/>
    <lineage>
        <taxon>Bacteria</taxon>
        <taxon>Pseudomonadati</taxon>
        <taxon>Pseudomonadota</taxon>
        <taxon>Gammaproteobacteria</taxon>
        <taxon>Lysobacterales</taxon>
        <taxon>Lysobacteraceae</taxon>
        <taxon>Luteimonas</taxon>
    </lineage>
</organism>
<evidence type="ECO:0008006" key="4">
    <source>
        <dbReference type="Google" id="ProtNLM"/>
    </source>
</evidence>
<dbReference type="Proteomes" id="UP000647183">
    <property type="component" value="Unassembled WGS sequence"/>
</dbReference>
<feature type="signal peptide" evidence="1">
    <location>
        <begin position="1"/>
        <end position="34"/>
    </location>
</feature>
<comment type="caution">
    <text evidence="2">The sequence shown here is derived from an EMBL/GenBank/DDBJ whole genome shotgun (WGS) entry which is preliminary data.</text>
</comment>
<feature type="chain" id="PRO_5047485124" description="DUF5666 domain-containing protein" evidence="1">
    <location>
        <begin position="35"/>
        <end position="125"/>
    </location>
</feature>
<proteinExistence type="predicted"/>
<gene>
    <name evidence="2" type="ORF">H9645_02330</name>
</gene>
<evidence type="ECO:0000256" key="1">
    <source>
        <dbReference type="SAM" id="SignalP"/>
    </source>
</evidence>
<keyword evidence="3" id="KW-1185">Reference proteome</keyword>
<accession>A0ABR8UGX6</accession>
<evidence type="ECO:0000313" key="2">
    <source>
        <dbReference type="EMBL" id="MBD7986864.1"/>
    </source>
</evidence>
<sequence>MLLAALPRHPALALAATVLLASCATTGQAPSAGAAQLEGTIVSIDLQPWTYDGNAVIQVDAGDRGHVPVELPARWNLCKAAAVDAQALSVGMRVQVVGEASTDGGVVVCSDASHRLSPVGPAARR</sequence>
<evidence type="ECO:0000313" key="3">
    <source>
        <dbReference type="Proteomes" id="UP000647183"/>
    </source>
</evidence>
<dbReference type="RefSeq" id="WP_191728108.1">
    <property type="nucleotide sequence ID" value="NZ_JACSQJ010000001.1"/>
</dbReference>
<reference evidence="2 3" key="1">
    <citation type="submission" date="2020-08" db="EMBL/GenBank/DDBJ databases">
        <title>A Genomic Blueprint of the Chicken Gut Microbiome.</title>
        <authorList>
            <person name="Gilroy R."/>
            <person name="Ravi A."/>
            <person name="Getino M."/>
            <person name="Pursley I."/>
            <person name="Horton D.L."/>
            <person name="Alikhan N.-F."/>
            <person name="Baker D."/>
            <person name="Gharbi K."/>
            <person name="Hall N."/>
            <person name="Watson M."/>
            <person name="Adriaenssens E.M."/>
            <person name="Foster-Nyarko E."/>
            <person name="Jarju S."/>
            <person name="Secka A."/>
            <person name="Antonio M."/>
            <person name="Oren A."/>
            <person name="Chaudhuri R."/>
            <person name="La Ragione R.M."/>
            <person name="Hildebrand F."/>
            <person name="Pallen M.J."/>
        </authorList>
    </citation>
    <scope>NUCLEOTIDE SEQUENCE [LARGE SCALE GENOMIC DNA]</scope>
    <source>
        <strain evidence="2 3">Sa2BVA3</strain>
    </source>
</reference>
<keyword evidence="1" id="KW-0732">Signal</keyword>